<dbReference type="GO" id="GO:0016646">
    <property type="term" value="F:oxidoreductase activity, acting on the CH-NH group of donors, NAD or NADP as acceptor"/>
    <property type="evidence" value="ECO:0007669"/>
    <property type="project" value="TreeGrafter"/>
</dbReference>
<evidence type="ECO:0000313" key="5">
    <source>
        <dbReference type="Proteomes" id="UP000271337"/>
    </source>
</evidence>
<proteinExistence type="inferred from homology"/>
<name>A0A3M6XF30_HORWE</name>
<feature type="compositionally biased region" description="Low complexity" evidence="2">
    <location>
        <begin position="263"/>
        <end position="277"/>
    </location>
</feature>
<accession>A0A3M6XF30</accession>
<feature type="domain" description="NAD(P)-binding" evidence="3">
    <location>
        <begin position="18"/>
        <end position="120"/>
    </location>
</feature>
<gene>
    <name evidence="4" type="ORF">D0867_15437</name>
</gene>
<dbReference type="Gene3D" id="3.40.50.720">
    <property type="entry name" value="NAD(P)-binding Rossmann-like Domain"/>
    <property type="match status" value="2"/>
</dbReference>
<comment type="caution">
    <text evidence="4">The sequence shown here is derived from an EMBL/GenBank/DDBJ whole genome shotgun (WGS) entry which is preliminary data.</text>
</comment>
<dbReference type="InterPro" id="IPR051606">
    <property type="entry name" value="Polyketide_Oxido-like"/>
</dbReference>
<sequence length="329" mass="35852">MHKFAITKMQIAVLGPAGFGGSNVCVELLNRGHNLTGISRNPGKIGRHDRFRPYPLDLLTASIAQLIEAFEGQDAVINAFNPPGGPYMYKDFLETSRRLVIAAKAAKVPYFIMIGGTGSLYLGEKEDPHATCADSREFWLVYRRAVADSEAATYHMEERLGFDSPMASGMRAYRQARLAQSAGKANETELQTIKEVEDPIAYGPNPVPDLPLAARASFQMFDGNPSFRWSFVSPPGMYRPGPRTGKYEVHRDTAPLIDRPPNTSGKTTSSDSSASGGNRYEGRLGGITAADLGVAIADEVEKQEKVGWHWSATAELVEDQAVGSYVTFS</sequence>
<dbReference type="OrthoDB" id="10250730at2759"/>
<organism evidence="4 5">
    <name type="scientific">Hortaea werneckii</name>
    <name type="common">Black yeast</name>
    <name type="synonym">Cladosporium werneckii</name>
    <dbReference type="NCBI Taxonomy" id="91943"/>
    <lineage>
        <taxon>Eukaryota</taxon>
        <taxon>Fungi</taxon>
        <taxon>Dikarya</taxon>
        <taxon>Ascomycota</taxon>
        <taxon>Pezizomycotina</taxon>
        <taxon>Dothideomycetes</taxon>
        <taxon>Dothideomycetidae</taxon>
        <taxon>Mycosphaerellales</taxon>
        <taxon>Teratosphaeriaceae</taxon>
        <taxon>Hortaea</taxon>
    </lineage>
</organism>
<protein>
    <recommendedName>
        <fullName evidence="3">NAD(P)-binding domain-containing protein</fullName>
    </recommendedName>
</protein>
<dbReference type="InterPro" id="IPR016040">
    <property type="entry name" value="NAD(P)-bd_dom"/>
</dbReference>
<comment type="similarity">
    <text evidence="1">Belongs to the avfA family.</text>
</comment>
<feature type="region of interest" description="Disordered" evidence="2">
    <location>
        <begin position="254"/>
        <end position="282"/>
    </location>
</feature>
<dbReference type="VEuPathDB" id="FungiDB:BTJ68_02479"/>
<evidence type="ECO:0000313" key="4">
    <source>
        <dbReference type="EMBL" id="RMX89434.1"/>
    </source>
</evidence>
<evidence type="ECO:0000256" key="1">
    <source>
        <dbReference type="ARBA" id="ARBA00038376"/>
    </source>
</evidence>
<dbReference type="EMBL" id="QWIL01003274">
    <property type="protein sequence ID" value="RMX89434.1"/>
    <property type="molecule type" value="Genomic_DNA"/>
</dbReference>
<dbReference type="PANTHER" id="PTHR43355:SF2">
    <property type="entry name" value="FLAVIN REDUCTASE (NADPH)"/>
    <property type="match status" value="1"/>
</dbReference>
<dbReference type="Proteomes" id="UP000271337">
    <property type="component" value="Unassembled WGS sequence"/>
</dbReference>
<dbReference type="AlphaFoldDB" id="A0A3M6XF30"/>
<evidence type="ECO:0000256" key="2">
    <source>
        <dbReference type="SAM" id="MobiDB-lite"/>
    </source>
</evidence>
<dbReference type="Pfam" id="PF13460">
    <property type="entry name" value="NAD_binding_10"/>
    <property type="match status" value="1"/>
</dbReference>
<evidence type="ECO:0000259" key="3">
    <source>
        <dbReference type="Pfam" id="PF13460"/>
    </source>
</evidence>
<dbReference type="InterPro" id="IPR036291">
    <property type="entry name" value="NAD(P)-bd_dom_sf"/>
</dbReference>
<dbReference type="SUPFAM" id="SSF51735">
    <property type="entry name" value="NAD(P)-binding Rossmann-fold domains"/>
    <property type="match status" value="1"/>
</dbReference>
<reference evidence="4 5" key="1">
    <citation type="journal article" date="2018" name="BMC Genomics">
        <title>Genomic evidence for intraspecific hybridization in a clonal and extremely halotolerant yeast.</title>
        <authorList>
            <person name="Gostincar C."/>
            <person name="Stajich J.E."/>
            <person name="Zupancic J."/>
            <person name="Zalar P."/>
            <person name="Gunde-Cimerman N."/>
        </authorList>
    </citation>
    <scope>NUCLEOTIDE SEQUENCE [LARGE SCALE GENOMIC DNA]</scope>
    <source>
        <strain evidence="4 5">EXF-6669</strain>
    </source>
</reference>
<dbReference type="PANTHER" id="PTHR43355">
    <property type="entry name" value="FLAVIN REDUCTASE (NADPH)"/>
    <property type="match status" value="1"/>
</dbReference>